<dbReference type="InterPro" id="IPR002694">
    <property type="entry name" value="Znf_CHC2"/>
</dbReference>
<evidence type="ECO:0000256" key="1">
    <source>
        <dbReference type="ARBA" id="ARBA00022723"/>
    </source>
</evidence>
<proteinExistence type="predicted"/>
<dbReference type="Gene3D" id="3.90.580.10">
    <property type="entry name" value="Zinc finger, CHC2-type domain"/>
    <property type="match status" value="1"/>
</dbReference>
<organism evidence="6 7">
    <name type="scientific">Sphingobium boeckii</name>
    <dbReference type="NCBI Taxonomy" id="1082345"/>
    <lineage>
        <taxon>Bacteria</taxon>
        <taxon>Pseudomonadati</taxon>
        <taxon>Pseudomonadota</taxon>
        <taxon>Alphaproteobacteria</taxon>
        <taxon>Sphingomonadales</taxon>
        <taxon>Sphingomonadaceae</taxon>
        <taxon>Sphingobium</taxon>
    </lineage>
</organism>
<dbReference type="GO" id="GO:0005737">
    <property type="term" value="C:cytoplasm"/>
    <property type="evidence" value="ECO:0007669"/>
    <property type="project" value="TreeGrafter"/>
</dbReference>
<feature type="region of interest" description="Disordered" evidence="4">
    <location>
        <begin position="77"/>
        <end position="100"/>
    </location>
</feature>
<dbReference type="Pfam" id="PF01807">
    <property type="entry name" value="Zn_ribbon_DnaG"/>
    <property type="match status" value="1"/>
</dbReference>
<dbReference type="EMBL" id="JACIJC010000006">
    <property type="protein sequence ID" value="MBB5687515.1"/>
    <property type="molecule type" value="Genomic_DNA"/>
</dbReference>
<dbReference type="Proteomes" id="UP000549617">
    <property type="component" value="Unassembled WGS sequence"/>
</dbReference>
<evidence type="ECO:0000259" key="5">
    <source>
        <dbReference type="SMART" id="SM00400"/>
    </source>
</evidence>
<dbReference type="GO" id="GO:0006269">
    <property type="term" value="P:DNA replication, synthesis of primer"/>
    <property type="evidence" value="ECO:0007669"/>
    <property type="project" value="TreeGrafter"/>
</dbReference>
<reference evidence="6 7" key="1">
    <citation type="submission" date="2020-08" db="EMBL/GenBank/DDBJ databases">
        <title>Genomic Encyclopedia of Type Strains, Phase IV (KMG-IV): sequencing the most valuable type-strain genomes for metagenomic binning, comparative biology and taxonomic classification.</title>
        <authorList>
            <person name="Goeker M."/>
        </authorList>
    </citation>
    <scope>NUCLEOTIDE SEQUENCE [LARGE SCALE GENOMIC DNA]</scope>
    <source>
        <strain evidence="6 7">DSM 25079</strain>
    </source>
</reference>
<dbReference type="AlphaFoldDB" id="A0A7W9EGW0"/>
<sequence>MPKIHPSETDSPLLSEIIGRGVNLTKAGREWKGLCPFHTETTPSFVVNDEREFFHCFGCGAHGGRKEWLERAHEMAIKRPDSSPSKNESSPKKGGGKLTRSETVTVRFDPKLNYLCDLASRAQRRTKSSFIEWAVAEALGSVRLSDIADSDYDLSLKQVVSKLWHVDEADRVVSLALIAPSLLTHEEQMIWRRVREHGYFWRGRYNAQREWTWNPEEGSLIRDRLRNHWDQFKAVVSGEASESILPTWAKTLDPEIDDDVPF</sequence>
<dbReference type="PANTHER" id="PTHR30313">
    <property type="entry name" value="DNA PRIMASE"/>
    <property type="match status" value="1"/>
</dbReference>
<dbReference type="SMART" id="SM00400">
    <property type="entry name" value="ZnF_CHCC"/>
    <property type="match status" value="1"/>
</dbReference>
<dbReference type="GO" id="GO:0003899">
    <property type="term" value="F:DNA-directed RNA polymerase activity"/>
    <property type="evidence" value="ECO:0007669"/>
    <property type="project" value="InterPro"/>
</dbReference>
<keyword evidence="1" id="KW-0479">Metal-binding</keyword>
<evidence type="ECO:0000256" key="4">
    <source>
        <dbReference type="SAM" id="MobiDB-lite"/>
    </source>
</evidence>
<dbReference type="InterPro" id="IPR050219">
    <property type="entry name" value="DnaG_primase"/>
</dbReference>
<gene>
    <name evidence="6" type="ORF">FHS49_003557</name>
</gene>
<evidence type="ECO:0000256" key="2">
    <source>
        <dbReference type="ARBA" id="ARBA00022771"/>
    </source>
</evidence>
<dbReference type="GO" id="GO:0008270">
    <property type="term" value="F:zinc ion binding"/>
    <property type="evidence" value="ECO:0007669"/>
    <property type="project" value="UniProtKB-KW"/>
</dbReference>
<feature type="domain" description="Zinc finger CHC2-type" evidence="5">
    <location>
        <begin position="31"/>
        <end position="76"/>
    </location>
</feature>
<keyword evidence="3" id="KW-0862">Zinc</keyword>
<evidence type="ECO:0000313" key="7">
    <source>
        <dbReference type="Proteomes" id="UP000549617"/>
    </source>
</evidence>
<dbReference type="SUPFAM" id="SSF57783">
    <property type="entry name" value="Zinc beta-ribbon"/>
    <property type="match status" value="1"/>
</dbReference>
<evidence type="ECO:0000313" key="6">
    <source>
        <dbReference type="EMBL" id="MBB5687515.1"/>
    </source>
</evidence>
<name>A0A7W9EGW0_9SPHN</name>
<accession>A0A7W9EGW0</accession>
<keyword evidence="2" id="KW-0863">Zinc-finger</keyword>
<comment type="caution">
    <text evidence="6">The sequence shown here is derived from an EMBL/GenBank/DDBJ whole genome shotgun (WGS) entry which is preliminary data.</text>
</comment>
<dbReference type="PANTHER" id="PTHR30313:SF2">
    <property type="entry name" value="DNA PRIMASE"/>
    <property type="match status" value="1"/>
</dbReference>
<evidence type="ECO:0000256" key="3">
    <source>
        <dbReference type="ARBA" id="ARBA00022833"/>
    </source>
</evidence>
<keyword evidence="7" id="KW-1185">Reference proteome</keyword>
<dbReference type="InterPro" id="IPR036977">
    <property type="entry name" value="DNA_primase_Znf_CHC2"/>
</dbReference>
<dbReference type="GO" id="GO:0003677">
    <property type="term" value="F:DNA binding"/>
    <property type="evidence" value="ECO:0007669"/>
    <property type="project" value="InterPro"/>
</dbReference>
<protein>
    <recommendedName>
        <fullName evidence="5">Zinc finger CHC2-type domain-containing protein</fullName>
    </recommendedName>
</protein>